<reference evidence="2 3" key="1">
    <citation type="journal article" date="2014" name="Int. J. Syst. Evol. Microbiol.">
        <title>Ramlibacter solisilvae sp. nov., isolated from forest soil, and emended description of the genus Ramlibacter.</title>
        <authorList>
            <person name="Lee H.J."/>
            <person name="Lee S.H."/>
            <person name="Lee S.S."/>
            <person name="Lee J.S."/>
            <person name="Kim Y."/>
            <person name="Kim S.C."/>
            <person name="Jeon C.O."/>
        </authorList>
    </citation>
    <scope>NUCLEOTIDE SEQUENCE [LARGE SCALE GENOMIC DNA]</scope>
    <source>
        <strain evidence="2 3">5-10</strain>
    </source>
</reference>
<evidence type="ECO:0000256" key="1">
    <source>
        <dbReference type="SAM" id="Phobius"/>
    </source>
</evidence>
<dbReference type="PANTHER" id="PTHR34989:SF1">
    <property type="entry name" value="PROTEIN HDED"/>
    <property type="match status" value="1"/>
</dbReference>
<evidence type="ECO:0000313" key="3">
    <source>
        <dbReference type="Proteomes" id="UP000070433"/>
    </source>
</evidence>
<dbReference type="Proteomes" id="UP000070433">
    <property type="component" value="Chromosome"/>
</dbReference>
<protein>
    <submittedName>
        <fullName evidence="2">Membrane protein</fullName>
    </submittedName>
</protein>
<feature type="transmembrane region" description="Helical" evidence="1">
    <location>
        <begin position="122"/>
        <end position="141"/>
    </location>
</feature>
<gene>
    <name evidence="2" type="ORF">UC35_07825</name>
</gene>
<dbReference type="RefSeq" id="WP_061497786.1">
    <property type="nucleotide sequence ID" value="NZ_CP010951.1"/>
</dbReference>
<feature type="transmembrane region" description="Helical" evidence="1">
    <location>
        <begin position="66"/>
        <end position="85"/>
    </location>
</feature>
<feature type="transmembrane region" description="Helical" evidence="1">
    <location>
        <begin position="147"/>
        <end position="168"/>
    </location>
</feature>
<dbReference type="GO" id="GO:0005886">
    <property type="term" value="C:plasma membrane"/>
    <property type="evidence" value="ECO:0007669"/>
    <property type="project" value="TreeGrafter"/>
</dbReference>
<dbReference type="EMBL" id="CP010951">
    <property type="protein sequence ID" value="AMO22813.1"/>
    <property type="molecule type" value="Genomic_DNA"/>
</dbReference>
<keyword evidence="3" id="KW-1185">Reference proteome</keyword>
<name>A0A127JSD9_9BURK</name>
<keyword evidence="1" id="KW-0812">Transmembrane</keyword>
<dbReference type="AlphaFoldDB" id="A0A127JSD9"/>
<keyword evidence="1" id="KW-1133">Transmembrane helix</keyword>
<feature type="transmembrane region" description="Helical" evidence="1">
    <location>
        <begin position="91"/>
        <end position="110"/>
    </location>
</feature>
<proteinExistence type="predicted"/>
<dbReference type="Pfam" id="PF03729">
    <property type="entry name" value="DUF308"/>
    <property type="match status" value="2"/>
</dbReference>
<dbReference type="PANTHER" id="PTHR34989">
    <property type="entry name" value="PROTEIN HDED"/>
    <property type="match status" value="1"/>
</dbReference>
<keyword evidence="1" id="KW-0472">Membrane</keyword>
<feature type="transmembrane region" description="Helical" evidence="1">
    <location>
        <begin position="12"/>
        <end position="29"/>
    </location>
</feature>
<sequence length="184" mass="19567">MNADIGTPPWMLILRGVIALVFGVLAVIWPGLTLLWLVALFAAYAIFGGAVSAAAAFQVRRTEQRWWIPLLLGIVSVVAGVYAFMYPGLTALVLIIVMGVNAVFTGALDIAQAMRLERGRGLLILTGVLSLVFGVLVIWAPGAGALALVWLVGFYAIATGALMLALGLRLRRQRDLRPMPSGGP</sequence>
<dbReference type="InterPro" id="IPR005325">
    <property type="entry name" value="DUF308_memb"/>
</dbReference>
<organism evidence="2 3">
    <name type="scientific">Ramlibacter tataouinensis</name>
    <dbReference type="NCBI Taxonomy" id="94132"/>
    <lineage>
        <taxon>Bacteria</taxon>
        <taxon>Pseudomonadati</taxon>
        <taxon>Pseudomonadota</taxon>
        <taxon>Betaproteobacteria</taxon>
        <taxon>Burkholderiales</taxon>
        <taxon>Comamonadaceae</taxon>
        <taxon>Ramlibacter</taxon>
    </lineage>
</organism>
<evidence type="ECO:0000313" key="2">
    <source>
        <dbReference type="EMBL" id="AMO22813.1"/>
    </source>
</evidence>
<feature type="transmembrane region" description="Helical" evidence="1">
    <location>
        <begin position="35"/>
        <end position="59"/>
    </location>
</feature>
<dbReference type="InterPro" id="IPR052712">
    <property type="entry name" value="Acid_resist_chaperone_HdeD"/>
</dbReference>
<accession>A0A127JSD9</accession>
<dbReference type="OrthoDB" id="193343at2"/>